<sequence length="151" mass="17561">MDKLNSGVSQFLDEMNHPLRVEIDFLRNLIHSANEALVENIKWNGPNYCFNQEDRITMKIQPPKNIQLIFHRGAKKLEQPKEKLIQEKGRLLIWKENDRAIATFKNMADIKDIEADLIDIIIKWIEATKQMIACFSLFLGRSIKDLSIING</sequence>
<evidence type="ECO:0000313" key="2">
    <source>
        <dbReference type="EMBL" id="MEA5138590.1"/>
    </source>
</evidence>
<dbReference type="InterPro" id="IPR014922">
    <property type="entry name" value="YdhG-like"/>
</dbReference>
<dbReference type="SUPFAM" id="SSF159888">
    <property type="entry name" value="YdhG-like"/>
    <property type="match status" value="1"/>
</dbReference>
<name>A0ABU5Q6X6_9BACT</name>
<protein>
    <submittedName>
        <fullName evidence="2">DUF1801 domain-containing protein</fullName>
    </submittedName>
</protein>
<organism evidence="2 3">
    <name type="scientific">Arcicella rigui</name>
    <dbReference type="NCBI Taxonomy" id="797020"/>
    <lineage>
        <taxon>Bacteria</taxon>
        <taxon>Pseudomonadati</taxon>
        <taxon>Bacteroidota</taxon>
        <taxon>Cytophagia</taxon>
        <taxon>Cytophagales</taxon>
        <taxon>Flectobacillaceae</taxon>
        <taxon>Arcicella</taxon>
    </lineage>
</organism>
<reference evidence="2 3" key="1">
    <citation type="submission" date="2023-12" db="EMBL/GenBank/DDBJ databases">
        <title>Novel species of the genus Arcicella isolated from rivers.</title>
        <authorList>
            <person name="Lu H."/>
        </authorList>
    </citation>
    <scope>NUCLEOTIDE SEQUENCE [LARGE SCALE GENOMIC DNA]</scope>
    <source>
        <strain evidence="2 3">KCTC 23307</strain>
    </source>
</reference>
<comment type="caution">
    <text evidence="2">The sequence shown here is derived from an EMBL/GenBank/DDBJ whole genome shotgun (WGS) entry which is preliminary data.</text>
</comment>
<accession>A0ABU5Q6X6</accession>
<proteinExistence type="predicted"/>
<gene>
    <name evidence="2" type="ORF">VB248_05590</name>
</gene>
<dbReference type="Proteomes" id="UP001302949">
    <property type="component" value="Unassembled WGS sequence"/>
</dbReference>
<dbReference type="RefSeq" id="WP_323295757.1">
    <property type="nucleotide sequence ID" value="NZ_JAYFUM010000006.1"/>
</dbReference>
<evidence type="ECO:0000313" key="3">
    <source>
        <dbReference type="Proteomes" id="UP001302949"/>
    </source>
</evidence>
<keyword evidence="3" id="KW-1185">Reference proteome</keyword>
<dbReference type="EMBL" id="JAYFUM010000006">
    <property type="protein sequence ID" value="MEA5138590.1"/>
    <property type="molecule type" value="Genomic_DNA"/>
</dbReference>
<feature type="domain" description="YdhG-like" evidence="1">
    <location>
        <begin position="22"/>
        <end position="123"/>
    </location>
</feature>
<dbReference type="Pfam" id="PF08818">
    <property type="entry name" value="DUF1801"/>
    <property type="match status" value="1"/>
</dbReference>
<evidence type="ECO:0000259" key="1">
    <source>
        <dbReference type="Pfam" id="PF08818"/>
    </source>
</evidence>